<keyword evidence="1" id="KW-0472">Membrane</keyword>
<keyword evidence="3" id="KW-1185">Reference proteome</keyword>
<name>A0ABN0WJ88_9BACI</name>
<reference evidence="2 3" key="1">
    <citation type="journal article" date="2019" name="Int. J. Syst. Evol. Microbiol.">
        <title>The Global Catalogue of Microorganisms (GCM) 10K type strain sequencing project: providing services to taxonomists for standard genome sequencing and annotation.</title>
        <authorList>
            <consortium name="The Broad Institute Genomics Platform"/>
            <consortium name="The Broad Institute Genome Sequencing Center for Infectious Disease"/>
            <person name="Wu L."/>
            <person name="Ma J."/>
        </authorList>
    </citation>
    <scope>NUCLEOTIDE SEQUENCE [LARGE SCALE GENOMIC DNA]</scope>
    <source>
        <strain evidence="2 3">JCM 9731</strain>
    </source>
</reference>
<feature type="transmembrane region" description="Helical" evidence="1">
    <location>
        <begin position="6"/>
        <end position="24"/>
    </location>
</feature>
<organism evidence="2 3">
    <name type="scientific">Bacillus carboniphilus</name>
    <dbReference type="NCBI Taxonomy" id="86663"/>
    <lineage>
        <taxon>Bacteria</taxon>
        <taxon>Bacillati</taxon>
        <taxon>Bacillota</taxon>
        <taxon>Bacilli</taxon>
        <taxon>Bacillales</taxon>
        <taxon>Bacillaceae</taxon>
        <taxon>Bacillus</taxon>
    </lineage>
</organism>
<evidence type="ECO:0000256" key="1">
    <source>
        <dbReference type="SAM" id="Phobius"/>
    </source>
</evidence>
<evidence type="ECO:0008006" key="4">
    <source>
        <dbReference type="Google" id="ProtNLM"/>
    </source>
</evidence>
<keyword evidence="1" id="KW-0812">Transmembrane</keyword>
<accession>A0ABN0WJ88</accession>
<gene>
    <name evidence="2" type="ORF">GCM10008967_32510</name>
</gene>
<evidence type="ECO:0000313" key="3">
    <source>
        <dbReference type="Proteomes" id="UP001500782"/>
    </source>
</evidence>
<evidence type="ECO:0000313" key="2">
    <source>
        <dbReference type="EMBL" id="GAA0339646.1"/>
    </source>
</evidence>
<keyword evidence="1" id="KW-1133">Transmembrane helix</keyword>
<dbReference type="Proteomes" id="UP001500782">
    <property type="component" value="Unassembled WGS sequence"/>
</dbReference>
<feature type="transmembrane region" description="Helical" evidence="1">
    <location>
        <begin position="31"/>
        <end position="52"/>
    </location>
</feature>
<dbReference type="RefSeq" id="WP_343801222.1">
    <property type="nucleotide sequence ID" value="NZ_BAAADJ010000057.1"/>
</dbReference>
<feature type="transmembrane region" description="Helical" evidence="1">
    <location>
        <begin position="72"/>
        <end position="92"/>
    </location>
</feature>
<sequence length="102" mass="11514">MVGLLNLGSIVLGLIAWTLPLVNLMRYRKNWVILSIMSISACAISLCLQIFYNYHLVKIEDWAALLDITGAVVLASVVLVIVTLLLNIFTLVEYRRKNFYKG</sequence>
<dbReference type="EMBL" id="BAAADJ010000057">
    <property type="protein sequence ID" value="GAA0339646.1"/>
    <property type="molecule type" value="Genomic_DNA"/>
</dbReference>
<comment type="caution">
    <text evidence="2">The sequence shown here is derived from an EMBL/GenBank/DDBJ whole genome shotgun (WGS) entry which is preliminary data.</text>
</comment>
<proteinExistence type="predicted"/>
<protein>
    <recommendedName>
        <fullName evidence="4">Cytochrome c oxidase subunit 4</fullName>
    </recommendedName>
</protein>